<name>A0A8J7YQZ0_9ARCH</name>
<dbReference type="Proteomes" id="UP000716004">
    <property type="component" value="Unassembled WGS sequence"/>
</dbReference>
<reference evidence="2" key="1">
    <citation type="submission" date="2021-04" db="EMBL/GenBank/DDBJ databases">
        <title>Genomic insights into ecological role and evolution of a novel Thermoplasmata order Candidatus Sysuiplasmatales.</title>
        <authorList>
            <person name="Yuan Y."/>
        </authorList>
    </citation>
    <scope>NUCLEOTIDE SEQUENCE</scope>
    <source>
        <strain evidence="2">YP2-bin.285</strain>
    </source>
</reference>
<accession>A0A8J7YQZ0</accession>
<evidence type="ECO:0000256" key="1">
    <source>
        <dbReference type="SAM" id="MobiDB-lite"/>
    </source>
</evidence>
<dbReference type="EMBL" id="JAGVSJ010000058">
    <property type="protein sequence ID" value="MBX8632733.1"/>
    <property type="molecule type" value="Genomic_DNA"/>
</dbReference>
<feature type="compositionally biased region" description="Basic and acidic residues" evidence="1">
    <location>
        <begin position="102"/>
        <end position="114"/>
    </location>
</feature>
<protein>
    <submittedName>
        <fullName evidence="2">Uncharacterized protein</fullName>
    </submittedName>
</protein>
<dbReference type="AlphaFoldDB" id="A0A8J7YQZ0"/>
<feature type="compositionally biased region" description="Acidic residues" evidence="1">
    <location>
        <begin position="64"/>
        <end position="79"/>
    </location>
</feature>
<comment type="caution">
    <text evidence="2">The sequence shown here is derived from an EMBL/GenBank/DDBJ whole genome shotgun (WGS) entry which is preliminary data.</text>
</comment>
<proteinExistence type="predicted"/>
<organism evidence="2 3">
    <name type="scientific">Candidatus Sysuiplasma superficiale</name>
    <dbReference type="NCBI Taxonomy" id="2823368"/>
    <lineage>
        <taxon>Archaea</taxon>
        <taxon>Methanobacteriati</taxon>
        <taxon>Thermoplasmatota</taxon>
        <taxon>Thermoplasmata</taxon>
        <taxon>Candidatus Sysuiplasmatales</taxon>
        <taxon>Candidatus Sysuiplasmataceae</taxon>
        <taxon>Candidatus Sysuiplasma</taxon>
    </lineage>
</organism>
<evidence type="ECO:0000313" key="3">
    <source>
        <dbReference type="Proteomes" id="UP000716004"/>
    </source>
</evidence>
<feature type="region of interest" description="Disordered" evidence="1">
    <location>
        <begin position="56"/>
        <end position="114"/>
    </location>
</feature>
<gene>
    <name evidence="2" type="ORF">J9259_09520</name>
</gene>
<evidence type="ECO:0000313" key="2">
    <source>
        <dbReference type="EMBL" id="MBX8632733.1"/>
    </source>
</evidence>
<sequence length="114" mass="12488">MYEEQRRRKRGGGVPFCAEYAAGQKFRITGETTSEVFLVRHGRRVMLCGIVRIGDSSGHGTVLESDDEETDEDGGEDYEVAPGSIPEAITNGNNFSGSRADAQADRKMEGQRES</sequence>